<evidence type="ECO:0000313" key="4">
    <source>
        <dbReference type="Proteomes" id="UP000655287"/>
    </source>
</evidence>
<feature type="transmembrane region" description="Helical" evidence="2">
    <location>
        <begin position="163"/>
        <end position="181"/>
    </location>
</feature>
<keyword evidence="4" id="KW-1185">Reference proteome</keyword>
<reference evidence="3" key="1">
    <citation type="submission" date="2021-01" db="EMBL/GenBank/DDBJ databases">
        <title>Whole genome shotgun sequence of Sphaerisporangium rufum NBRC 109079.</title>
        <authorList>
            <person name="Komaki H."/>
            <person name="Tamura T."/>
        </authorList>
    </citation>
    <scope>NUCLEOTIDE SEQUENCE</scope>
    <source>
        <strain evidence="3">NBRC 109079</strain>
    </source>
</reference>
<proteinExistence type="predicted"/>
<name>A0A919RAE6_9ACTN</name>
<dbReference type="InterPro" id="IPR000408">
    <property type="entry name" value="Reg_chr_condens"/>
</dbReference>
<dbReference type="EMBL" id="BOOU01000071">
    <property type="protein sequence ID" value="GII80300.1"/>
    <property type="molecule type" value="Genomic_DNA"/>
</dbReference>
<evidence type="ECO:0000256" key="2">
    <source>
        <dbReference type="SAM" id="Phobius"/>
    </source>
</evidence>
<dbReference type="GO" id="GO:0003723">
    <property type="term" value="F:RNA binding"/>
    <property type="evidence" value="ECO:0007669"/>
    <property type="project" value="InterPro"/>
</dbReference>
<dbReference type="RefSeq" id="WP_203990825.1">
    <property type="nucleotide sequence ID" value="NZ_BOOU01000071.1"/>
</dbReference>
<feature type="transmembrane region" description="Helical" evidence="2">
    <location>
        <begin position="253"/>
        <end position="274"/>
    </location>
</feature>
<feature type="transmembrane region" description="Helical" evidence="2">
    <location>
        <begin position="105"/>
        <end position="124"/>
    </location>
</feature>
<keyword evidence="2" id="KW-1133">Transmembrane helix</keyword>
<dbReference type="AlphaFoldDB" id="A0A919RAE6"/>
<keyword evidence="2" id="KW-0812">Transmembrane</keyword>
<feature type="transmembrane region" description="Helical" evidence="2">
    <location>
        <begin position="27"/>
        <end position="47"/>
    </location>
</feature>
<dbReference type="PROSITE" id="PS50012">
    <property type="entry name" value="RCC1_3"/>
    <property type="match status" value="1"/>
</dbReference>
<gene>
    <name evidence="3" type="ORF">Sru01_52820</name>
</gene>
<keyword evidence="2" id="KW-0472">Membrane</keyword>
<dbReference type="PROSITE" id="PS00530">
    <property type="entry name" value="RNASE_T2_1"/>
    <property type="match status" value="1"/>
</dbReference>
<protein>
    <submittedName>
        <fullName evidence="3">Uncharacterized protein</fullName>
    </submittedName>
</protein>
<evidence type="ECO:0000256" key="1">
    <source>
        <dbReference type="SAM" id="MobiDB-lite"/>
    </source>
</evidence>
<feature type="transmembrane region" description="Helical" evidence="2">
    <location>
        <begin position="212"/>
        <end position="233"/>
    </location>
</feature>
<dbReference type="GO" id="GO:0033897">
    <property type="term" value="F:ribonuclease T2 activity"/>
    <property type="evidence" value="ECO:0007669"/>
    <property type="project" value="InterPro"/>
</dbReference>
<sequence>MISSSSPAAVAPGGAPAARPAAAPGRAGPLTALWAATYGLLALAWTVTGRGYPYGPNDRGGGDLGPVHTVSPEVAAPVLAAVLLATSVAALAMSGRHAVRLAGPARVLLLGFGWTVTAILIGVIPSPHLLALAGYAPMLILGAPFGWPKGVDYSVVFNWSNAGQAWTVLGGFLLAATVLGWQRRTRGACAACGRDGDRTAADRARWARIGRWATGIAVVVPLLYAVDRFAWLLHIPLGISDAQLATLWATGGVWAGTGLATFATAGALLTLGLVRPFGEVFPRWLPGLAGRPVPVRLAVVPAAIVSAIVMSGGIGIVTSPIMWRMMPGPVGLVIHGLWPVWSVALGLAAFAYYLRRRSACGTCGGRG</sequence>
<organism evidence="3 4">
    <name type="scientific">Sphaerisporangium rufum</name>
    <dbReference type="NCBI Taxonomy" id="1381558"/>
    <lineage>
        <taxon>Bacteria</taxon>
        <taxon>Bacillati</taxon>
        <taxon>Actinomycetota</taxon>
        <taxon>Actinomycetes</taxon>
        <taxon>Streptosporangiales</taxon>
        <taxon>Streptosporangiaceae</taxon>
        <taxon>Sphaerisporangium</taxon>
    </lineage>
</organism>
<evidence type="ECO:0000313" key="3">
    <source>
        <dbReference type="EMBL" id="GII80300.1"/>
    </source>
</evidence>
<feature type="transmembrane region" description="Helical" evidence="2">
    <location>
        <begin position="295"/>
        <end position="316"/>
    </location>
</feature>
<feature type="transmembrane region" description="Helical" evidence="2">
    <location>
        <begin position="74"/>
        <end position="93"/>
    </location>
</feature>
<dbReference type="Proteomes" id="UP000655287">
    <property type="component" value="Unassembled WGS sequence"/>
</dbReference>
<dbReference type="InterPro" id="IPR018188">
    <property type="entry name" value="RNase_T2_His_AS_1"/>
</dbReference>
<feature type="region of interest" description="Disordered" evidence="1">
    <location>
        <begin position="1"/>
        <end position="21"/>
    </location>
</feature>
<comment type="caution">
    <text evidence="3">The sequence shown here is derived from an EMBL/GenBank/DDBJ whole genome shotgun (WGS) entry which is preliminary data.</text>
</comment>
<feature type="transmembrane region" description="Helical" evidence="2">
    <location>
        <begin position="336"/>
        <end position="354"/>
    </location>
</feature>
<accession>A0A919RAE6</accession>